<dbReference type="InterPro" id="IPR011576">
    <property type="entry name" value="Pyridox_Oxase_N"/>
</dbReference>
<evidence type="ECO:0000313" key="2">
    <source>
        <dbReference type="EMBL" id="TBN55563.1"/>
    </source>
</evidence>
<dbReference type="InterPro" id="IPR012349">
    <property type="entry name" value="Split_barrel_FMN-bd"/>
</dbReference>
<reference evidence="3" key="1">
    <citation type="submission" date="2019-02" db="EMBL/GenBank/DDBJ databases">
        <title>Glaciihabitans arcticus sp. nov., a psychrotolerant bacterium isolated from polar soil.</title>
        <authorList>
            <person name="Dahal R.H."/>
        </authorList>
    </citation>
    <scope>NUCLEOTIDE SEQUENCE [LARGE SCALE GENOMIC DNA]</scope>
    <source>
        <strain evidence="3">RP-3-7</strain>
    </source>
</reference>
<dbReference type="Pfam" id="PF01243">
    <property type="entry name" value="PNPOx_N"/>
    <property type="match status" value="1"/>
</dbReference>
<dbReference type="EMBL" id="SISG01000002">
    <property type="protein sequence ID" value="TBN55563.1"/>
    <property type="molecule type" value="Genomic_DNA"/>
</dbReference>
<proteinExistence type="predicted"/>
<evidence type="ECO:0000259" key="1">
    <source>
        <dbReference type="Pfam" id="PF01243"/>
    </source>
</evidence>
<dbReference type="AlphaFoldDB" id="A0A4Q9GMH9"/>
<protein>
    <submittedName>
        <fullName evidence="2">Pyridoxamine 5'-phosphate oxidase family protein</fullName>
    </submittedName>
</protein>
<sequence>MFTERDLELLTRPLFAMITAIPDAGGIPAPRPVWFEVAGDDVQIFSLTSSPRVRRLEADPRASIVVSAPMGEPEHCVAVEGSVAVTPDGALELADRLSARYREPDKLDDWSGMDLVRIVLTPTKVRRFTA</sequence>
<feature type="domain" description="Pyridoxamine 5'-phosphate oxidase N-terminal" evidence="1">
    <location>
        <begin position="4"/>
        <end position="124"/>
    </location>
</feature>
<gene>
    <name evidence="2" type="ORF">EYE40_15300</name>
</gene>
<dbReference type="Gene3D" id="2.30.110.10">
    <property type="entry name" value="Electron Transport, Fmn-binding Protein, Chain A"/>
    <property type="match status" value="1"/>
</dbReference>
<name>A0A4Q9GMH9_9MICO</name>
<keyword evidence="3" id="KW-1185">Reference proteome</keyword>
<dbReference type="Proteomes" id="UP000294194">
    <property type="component" value="Unassembled WGS sequence"/>
</dbReference>
<organism evidence="2 3">
    <name type="scientific">Glaciihabitans arcticus</name>
    <dbReference type="NCBI Taxonomy" id="2668039"/>
    <lineage>
        <taxon>Bacteria</taxon>
        <taxon>Bacillati</taxon>
        <taxon>Actinomycetota</taxon>
        <taxon>Actinomycetes</taxon>
        <taxon>Micrococcales</taxon>
        <taxon>Microbacteriaceae</taxon>
        <taxon>Glaciihabitans</taxon>
    </lineage>
</organism>
<comment type="caution">
    <text evidence="2">The sequence shown here is derived from an EMBL/GenBank/DDBJ whole genome shotgun (WGS) entry which is preliminary data.</text>
</comment>
<accession>A0A4Q9GMH9</accession>
<dbReference type="SUPFAM" id="SSF50475">
    <property type="entry name" value="FMN-binding split barrel"/>
    <property type="match status" value="1"/>
</dbReference>
<dbReference type="RefSeq" id="WP_130983134.1">
    <property type="nucleotide sequence ID" value="NZ_SISG01000002.1"/>
</dbReference>
<evidence type="ECO:0000313" key="3">
    <source>
        <dbReference type="Proteomes" id="UP000294194"/>
    </source>
</evidence>